<organism evidence="3 4">
    <name type="scientific">Pegethrix bostrychoides GSE-TBD4-15B</name>
    <dbReference type="NCBI Taxonomy" id="2839662"/>
    <lineage>
        <taxon>Bacteria</taxon>
        <taxon>Bacillati</taxon>
        <taxon>Cyanobacteriota</taxon>
        <taxon>Cyanophyceae</taxon>
        <taxon>Oculatellales</taxon>
        <taxon>Oculatellaceae</taxon>
        <taxon>Pegethrix</taxon>
    </lineage>
</organism>
<gene>
    <name evidence="3" type="ORF">KME07_21445</name>
</gene>
<feature type="region of interest" description="Disordered" evidence="1">
    <location>
        <begin position="170"/>
        <end position="210"/>
    </location>
</feature>
<sequence length="268" mass="29285">MAAVPPVILVLDISALSAATPSEWREFSRAGSCYVPQVVYEEMKLKFDRSPDPDLERIAKAFNRFYATSGWRITDVSGHHASLKVGAGQALTQRSRVSVAVGRCAYGLSEQNPGSMVVLVTKDRGLLQRLYEIPAVNLCGITIENLLQWSRTGQRPIPVSQKLQQFRATHGIIQPTGTTGTSQSYQRTTPTRSAAASTSAKPQRSRKRDVSLTPDWLPDLVSLLLAAAGLAVAGYLIWRVMNSNVQQFFQPPSPTPQSLQPNPAQLKG</sequence>
<evidence type="ECO:0000313" key="4">
    <source>
        <dbReference type="Proteomes" id="UP000707356"/>
    </source>
</evidence>
<evidence type="ECO:0008006" key="5">
    <source>
        <dbReference type="Google" id="ProtNLM"/>
    </source>
</evidence>
<feature type="transmembrane region" description="Helical" evidence="2">
    <location>
        <begin position="216"/>
        <end position="238"/>
    </location>
</feature>
<proteinExistence type="predicted"/>
<evidence type="ECO:0000256" key="2">
    <source>
        <dbReference type="SAM" id="Phobius"/>
    </source>
</evidence>
<protein>
    <recommendedName>
        <fullName evidence="5">PIN domain-containing protein</fullName>
    </recommendedName>
</protein>
<evidence type="ECO:0000313" key="3">
    <source>
        <dbReference type="EMBL" id="MBW4467998.1"/>
    </source>
</evidence>
<comment type="caution">
    <text evidence="3">The sequence shown here is derived from an EMBL/GenBank/DDBJ whole genome shotgun (WGS) entry which is preliminary data.</text>
</comment>
<name>A0A951U6M4_9CYAN</name>
<dbReference type="Proteomes" id="UP000707356">
    <property type="component" value="Unassembled WGS sequence"/>
</dbReference>
<reference evidence="3" key="2">
    <citation type="journal article" date="2022" name="Microbiol. Resour. Announc.">
        <title>Metagenome Sequencing to Explore Phylogenomics of Terrestrial Cyanobacteria.</title>
        <authorList>
            <person name="Ward R.D."/>
            <person name="Stajich J.E."/>
            <person name="Johansen J.R."/>
            <person name="Huntemann M."/>
            <person name="Clum A."/>
            <person name="Foster B."/>
            <person name="Foster B."/>
            <person name="Roux S."/>
            <person name="Palaniappan K."/>
            <person name="Varghese N."/>
            <person name="Mukherjee S."/>
            <person name="Reddy T.B.K."/>
            <person name="Daum C."/>
            <person name="Copeland A."/>
            <person name="Chen I.A."/>
            <person name="Ivanova N.N."/>
            <person name="Kyrpides N.C."/>
            <person name="Shapiro N."/>
            <person name="Eloe-Fadrosh E.A."/>
            <person name="Pietrasiak N."/>
        </authorList>
    </citation>
    <scope>NUCLEOTIDE SEQUENCE</scope>
    <source>
        <strain evidence="3">GSE-TBD4-15B</strain>
    </source>
</reference>
<feature type="compositionally biased region" description="Polar residues" evidence="1">
    <location>
        <begin position="175"/>
        <end position="186"/>
    </location>
</feature>
<reference evidence="3" key="1">
    <citation type="submission" date="2021-05" db="EMBL/GenBank/DDBJ databases">
        <authorList>
            <person name="Pietrasiak N."/>
            <person name="Ward R."/>
            <person name="Stajich J.E."/>
            <person name="Kurbessoian T."/>
        </authorList>
    </citation>
    <scope>NUCLEOTIDE SEQUENCE</scope>
    <source>
        <strain evidence="3">GSE-TBD4-15B</strain>
    </source>
</reference>
<keyword evidence="2" id="KW-0472">Membrane</keyword>
<dbReference type="InterPro" id="IPR049931">
    <property type="entry name" value="PIN_VapC-like"/>
</dbReference>
<dbReference type="EMBL" id="JAHHHV010000083">
    <property type="protein sequence ID" value="MBW4467998.1"/>
    <property type="molecule type" value="Genomic_DNA"/>
</dbReference>
<dbReference type="AlphaFoldDB" id="A0A951U6M4"/>
<keyword evidence="2" id="KW-0812">Transmembrane</keyword>
<accession>A0A951U6M4</accession>
<feature type="compositionally biased region" description="Low complexity" evidence="1">
    <location>
        <begin position="187"/>
        <end position="200"/>
    </location>
</feature>
<dbReference type="CDD" id="cd18710">
    <property type="entry name" value="PIN_VapC-like"/>
    <property type="match status" value="1"/>
</dbReference>
<evidence type="ECO:0000256" key="1">
    <source>
        <dbReference type="SAM" id="MobiDB-lite"/>
    </source>
</evidence>
<keyword evidence="2" id="KW-1133">Transmembrane helix</keyword>